<feature type="transmembrane region" description="Helical" evidence="9">
    <location>
        <begin position="32"/>
        <end position="51"/>
    </location>
</feature>
<dbReference type="Gene3D" id="1.10.3730.20">
    <property type="match status" value="1"/>
</dbReference>
<evidence type="ECO:0000256" key="3">
    <source>
        <dbReference type="ARBA" id="ARBA00022475"/>
    </source>
</evidence>
<keyword evidence="11" id="KW-1185">Reference proteome</keyword>
<dbReference type="OrthoDB" id="9808638at2"/>
<evidence type="ECO:0000256" key="9">
    <source>
        <dbReference type="SAM" id="Phobius"/>
    </source>
</evidence>
<organism evidence="10 11">
    <name type="scientific">Donghicola tyrosinivorans</name>
    <dbReference type="NCBI Taxonomy" id="1652492"/>
    <lineage>
        <taxon>Bacteria</taxon>
        <taxon>Pseudomonadati</taxon>
        <taxon>Pseudomonadota</taxon>
        <taxon>Alphaproteobacteria</taxon>
        <taxon>Rhodobacterales</taxon>
        <taxon>Roseobacteraceae</taxon>
        <taxon>Donghicola</taxon>
    </lineage>
</organism>
<evidence type="ECO:0000256" key="2">
    <source>
        <dbReference type="ARBA" id="ARBA00022448"/>
    </source>
</evidence>
<dbReference type="EMBL" id="PVTQ01000002">
    <property type="protein sequence ID" value="PRY92154.1"/>
    <property type="molecule type" value="Genomic_DNA"/>
</dbReference>
<comment type="subcellular location">
    <subcellularLocation>
        <location evidence="1 8">Cell membrane</location>
        <topology evidence="1 8">Multi-pass membrane protein</topology>
    </subcellularLocation>
</comment>
<proteinExistence type="inferred from homology"/>
<sequence>MLTYAALAAAIVCEVLGTTALARTEQFTRLGPTLFMAAAYLLSFYLLSVTLRSLPVGVVYATWSGLGIVLISVVGWVALGQKLDLPAILGIGLILAGVITIFVFSSTAGH</sequence>
<keyword evidence="2" id="KW-0813">Transport</keyword>
<dbReference type="InterPro" id="IPR037185">
    <property type="entry name" value="EmrE-like"/>
</dbReference>
<evidence type="ECO:0000256" key="5">
    <source>
        <dbReference type="ARBA" id="ARBA00022989"/>
    </source>
</evidence>
<keyword evidence="5 9" id="KW-1133">Transmembrane helix</keyword>
<gene>
    <name evidence="10" type="ORF">CLV74_10266</name>
</gene>
<dbReference type="InterPro" id="IPR045324">
    <property type="entry name" value="Small_multidrug_res"/>
</dbReference>
<reference evidence="10 11" key="1">
    <citation type="submission" date="2018-03" db="EMBL/GenBank/DDBJ databases">
        <title>Genomic Encyclopedia of Archaeal and Bacterial Type Strains, Phase II (KMG-II): from individual species to whole genera.</title>
        <authorList>
            <person name="Goeker M."/>
        </authorList>
    </citation>
    <scope>NUCLEOTIDE SEQUENCE [LARGE SCALE GENOMIC DNA]</scope>
    <source>
        <strain evidence="10 11">DSM 100212</strain>
    </source>
</reference>
<evidence type="ECO:0000256" key="4">
    <source>
        <dbReference type="ARBA" id="ARBA00022692"/>
    </source>
</evidence>
<dbReference type="PANTHER" id="PTHR30561:SF1">
    <property type="entry name" value="MULTIDRUG TRANSPORTER EMRE"/>
    <property type="match status" value="1"/>
</dbReference>
<accession>A0A2T0WZY5</accession>
<keyword evidence="3" id="KW-1003">Cell membrane</keyword>
<evidence type="ECO:0000256" key="7">
    <source>
        <dbReference type="ARBA" id="ARBA00038032"/>
    </source>
</evidence>
<evidence type="ECO:0000313" key="10">
    <source>
        <dbReference type="EMBL" id="PRY92154.1"/>
    </source>
</evidence>
<keyword evidence="6 9" id="KW-0472">Membrane</keyword>
<evidence type="ECO:0000256" key="6">
    <source>
        <dbReference type="ARBA" id="ARBA00023136"/>
    </source>
</evidence>
<dbReference type="AlphaFoldDB" id="A0A2T0WZY5"/>
<dbReference type="FunFam" id="1.10.3730.20:FF:000001">
    <property type="entry name" value="Quaternary ammonium compound resistance transporter SugE"/>
    <property type="match status" value="1"/>
</dbReference>
<keyword evidence="4 8" id="KW-0812">Transmembrane</keyword>
<comment type="similarity">
    <text evidence="7 8">Belongs to the drug/metabolite transporter (DMT) superfamily. Small multidrug resistance (SMR) (TC 2.A.7.1) family.</text>
</comment>
<dbReference type="RefSeq" id="WP_106262687.1">
    <property type="nucleotide sequence ID" value="NZ_PVTQ01000002.1"/>
</dbReference>
<dbReference type="GO" id="GO:0005886">
    <property type="term" value="C:plasma membrane"/>
    <property type="evidence" value="ECO:0007669"/>
    <property type="project" value="UniProtKB-SubCell"/>
</dbReference>
<dbReference type="GO" id="GO:0015297">
    <property type="term" value="F:antiporter activity"/>
    <property type="evidence" value="ECO:0007669"/>
    <property type="project" value="TreeGrafter"/>
</dbReference>
<dbReference type="Proteomes" id="UP000238392">
    <property type="component" value="Unassembled WGS sequence"/>
</dbReference>
<dbReference type="SUPFAM" id="SSF103481">
    <property type="entry name" value="Multidrug resistance efflux transporter EmrE"/>
    <property type="match status" value="1"/>
</dbReference>
<evidence type="ECO:0000256" key="8">
    <source>
        <dbReference type="RuleBase" id="RU003942"/>
    </source>
</evidence>
<dbReference type="InterPro" id="IPR000390">
    <property type="entry name" value="Small_drug/metabolite_transptr"/>
</dbReference>
<feature type="transmembrane region" description="Helical" evidence="9">
    <location>
        <begin position="85"/>
        <end position="104"/>
    </location>
</feature>
<name>A0A2T0WZY5_9RHOB</name>
<comment type="caution">
    <text evidence="10">The sequence shown here is derived from an EMBL/GenBank/DDBJ whole genome shotgun (WGS) entry which is preliminary data.</text>
</comment>
<dbReference type="GO" id="GO:0015199">
    <property type="term" value="F:amino-acid betaine transmembrane transporter activity"/>
    <property type="evidence" value="ECO:0007669"/>
    <property type="project" value="TreeGrafter"/>
</dbReference>
<evidence type="ECO:0000313" key="11">
    <source>
        <dbReference type="Proteomes" id="UP000238392"/>
    </source>
</evidence>
<dbReference type="GO" id="GO:0015220">
    <property type="term" value="F:choline transmembrane transporter activity"/>
    <property type="evidence" value="ECO:0007669"/>
    <property type="project" value="TreeGrafter"/>
</dbReference>
<dbReference type="GO" id="GO:0031460">
    <property type="term" value="P:glycine betaine transport"/>
    <property type="evidence" value="ECO:0007669"/>
    <property type="project" value="TreeGrafter"/>
</dbReference>
<protein>
    <submittedName>
        <fullName evidence="10">Small multidrug resistance pump</fullName>
    </submittedName>
</protein>
<dbReference type="Pfam" id="PF00893">
    <property type="entry name" value="Multi_Drug_Res"/>
    <property type="match status" value="1"/>
</dbReference>
<dbReference type="PANTHER" id="PTHR30561">
    <property type="entry name" value="SMR FAMILY PROTON-DEPENDENT DRUG EFFLUX TRANSPORTER SUGE"/>
    <property type="match status" value="1"/>
</dbReference>
<feature type="transmembrane region" description="Helical" evidence="9">
    <location>
        <begin position="58"/>
        <end position="79"/>
    </location>
</feature>
<dbReference type="GO" id="GO:1990961">
    <property type="term" value="P:xenobiotic detoxification by transmembrane export across the plasma membrane"/>
    <property type="evidence" value="ECO:0007669"/>
    <property type="project" value="UniProtKB-ARBA"/>
</dbReference>
<evidence type="ECO:0000256" key="1">
    <source>
        <dbReference type="ARBA" id="ARBA00004651"/>
    </source>
</evidence>